<name>A0A653CFQ2_CALMS</name>
<dbReference type="Proteomes" id="UP000410492">
    <property type="component" value="Unassembled WGS sequence"/>
</dbReference>
<gene>
    <name evidence="1" type="ORF">CALMAC_LOCUS8618</name>
</gene>
<dbReference type="EMBL" id="CAACVG010007678">
    <property type="protein sequence ID" value="VEN46579.1"/>
    <property type="molecule type" value="Genomic_DNA"/>
</dbReference>
<evidence type="ECO:0000313" key="1">
    <source>
        <dbReference type="EMBL" id="VEN46579.1"/>
    </source>
</evidence>
<dbReference type="AlphaFoldDB" id="A0A653CFQ2"/>
<reference evidence="1 2" key="1">
    <citation type="submission" date="2019-01" db="EMBL/GenBank/DDBJ databases">
        <authorList>
            <person name="Sayadi A."/>
        </authorList>
    </citation>
    <scope>NUCLEOTIDE SEQUENCE [LARGE SCALE GENOMIC DNA]</scope>
</reference>
<organism evidence="1 2">
    <name type="scientific">Callosobruchus maculatus</name>
    <name type="common">Southern cowpea weevil</name>
    <name type="synonym">Pulse bruchid</name>
    <dbReference type="NCBI Taxonomy" id="64391"/>
    <lineage>
        <taxon>Eukaryota</taxon>
        <taxon>Metazoa</taxon>
        <taxon>Ecdysozoa</taxon>
        <taxon>Arthropoda</taxon>
        <taxon>Hexapoda</taxon>
        <taxon>Insecta</taxon>
        <taxon>Pterygota</taxon>
        <taxon>Neoptera</taxon>
        <taxon>Endopterygota</taxon>
        <taxon>Coleoptera</taxon>
        <taxon>Polyphaga</taxon>
        <taxon>Cucujiformia</taxon>
        <taxon>Chrysomeloidea</taxon>
        <taxon>Chrysomelidae</taxon>
        <taxon>Bruchinae</taxon>
        <taxon>Bruchini</taxon>
        <taxon>Callosobruchus</taxon>
    </lineage>
</organism>
<evidence type="ECO:0000313" key="2">
    <source>
        <dbReference type="Proteomes" id="UP000410492"/>
    </source>
</evidence>
<sequence length="71" mass="7835">MHKITSNGTEVLGKEAKVFSAKLWKILFSLHKRDPFIWWNLDSITLATSHNSCVGFNILNASSGSSLDVDG</sequence>
<accession>A0A653CFQ2</accession>
<keyword evidence="2" id="KW-1185">Reference proteome</keyword>
<proteinExistence type="predicted"/>
<protein>
    <submittedName>
        <fullName evidence="1">Uncharacterized protein</fullName>
    </submittedName>
</protein>